<dbReference type="Gene3D" id="2.60.40.10">
    <property type="entry name" value="Immunoglobulins"/>
    <property type="match status" value="3"/>
</dbReference>
<gene>
    <name evidence="4" type="primary">LOC112542642</name>
</gene>
<dbReference type="InterPro" id="IPR036179">
    <property type="entry name" value="Ig-like_dom_sf"/>
</dbReference>
<feature type="non-terminal residue" evidence="4">
    <location>
        <position position="430"/>
    </location>
</feature>
<dbReference type="InterPro" id="IPR013783">
    <property type="entry name" value="Ig-like_fold"/>
</dbReference>
<dbReference type="AlphaFoldDB" id="A0A9F5N0X2"/>
<evidence type="ECO:0000313" key="3">
    <source>
        <dbReference type="Proteomes" id="UP000695026"/>
    </source>
</evidence>
<dbReference type="KEGG" id="pbi:112542642"/>
<name>A0A9F5N0X2_PYTBI</name>
<reference evidence="4" key="1">
    <citation type="submission" date="2025-08" db="UniProtKB">
        <authorList>
            <consortium name="RefSeq"/>
        </authorList>
    </citation>
    <scope>IDENTIFICATION</scope>
    <source>
        <tissue evidence="4">Liver</tissue>
    </source>
</reference>
<dbReference type="Proteomes" id="UP000695026">
    <property type="component" value="Unplaced"/>
</dbReference>
<organism evidence="3 4">
    <name type="scientific">Python bivittatus</name>
    <name type="common">Burmese python</name>
    <name type="synonym">Python molurus bivittatus</name>
    <dbReference type="NCBI Taxonomy" id="176946"/>
    <lineage>
        <taxon>Eukaryota</taxon>
        <taxon>Metazoa</taxon>
        <taxon>Chordata</taxon>
        <taxon>Craniata</taxon>
        <taxon>Vertebrata</taxon>
        <taxon>Euteleostomi</taxon>
        <taxon>Lepidosauria</taxon>
        <taxon>Squamata</taxon>
        <taxon>Bifurcata</taxon>
        <taxon>Unidentata</taxon>
        <taxon>Episquamata</taxon>
        <taxon>Toxicofera</taxon>
        <taxon>Serpentes</taxon>
        <taxon>Henophidia</taxon>
        <taxon>Pythonidae</taxon>
        <taxon>Python</taxon>
    </lineage>
</organism>
<keyword evidence="1" id="KW-1015">Disulfide bond</keyword>
<dbReference type="GO" id="GO:0002764">
    <property type="term" value="P:immune response-regulating signaling pathway"/>
    <property type="evidence" value="ECO:0007669"/>
    <property type="project" value="TreeGrafter"/>
</dbReference>
<feature type="chain" id="PRO_5039931296" evidence="2">
    <location>
        <begin position="23"/>
        <end position="430"/>
    </location>
</feature>
<dbReference type="PANTHER" id="PTHR11738">
    <property type="entry name" value="MHC CLASS I NK CELL RECEPTOR"/>
    <property type="match status" value="1"/>
</dbReference>
<feature type="signal peptide" evidence="2">
    <location>
        <begin position="1"/>
        <end position="22"/>
    </location>
</feature>
<dbReference type="OMA" id="ILSPWSN"/>
<keyword evidence="2" id="KW-0732">Signal</keyword>
<keyword evidence="3" id="KW-1185">Reference proteome</keyword>
<proteinExistence type="predicted"/>
<evidence type="ECO:0000256" key="1">
    <source>
        <dbReference type="ARBA" id="ARBA00023157"/>
    </source>
</evidence>
<evidence type="ECO:0000256" key="2">
    <source>
        <dbReference type="SAM" id="SignalP"/>
    </source>
</evidence>
<dbReference type="GeneID" id="112542642"/>
<dbReference type="PANTHER" id="PTHR11738:SF186">
    <property type="entry name" value="OSTEOCLAST-ASSOCIATED IMMUNOGLOBULIN-LIKE RECEPTOR"/>
    <property type="match status" value="1"/>
</dbReference>
<dbReference type="InterPro" id="IPR050412">
    <property type="entry name" value="Ig-like_Receptors_ImmuneReg"/>
</dbReference>
<dbReference type="SUPFAM" id="SSF48726">
    <property type="entry name" value="Immunoglobulin"/>
    <property type="match status" value="1"/>
</dbReference>
<dbReference type="RefSeq" id="XP_025031760.1">
    <property type="nucleotide sequence ID" value="XM_025175992.1"/>
</dbReference>
<protein>
    <submittedName>
        <fullName evidence="4">Uncharacterized protein LOC112542642</fullName>
    </submittedName>
</protein>
<sequence>MDVLDTFLALFWILFLAGRLLGAVDPPPSHPSLSIHPPYNSFLLEQCFSLTCSPPQNQTVYYFHETTTDGAWVLMKTQSGNTLKVCIRHLETEKKYACHYMEGNNGGLQNKSSSLSNEITISILDRLPAPILSLDPHQPVYNPGQQVRLICSASEWPQLAEYQVHYKDLQYETEFRKIYVTSENMRQHNMVVEKDTAGEYRCQYWIILSGRKIFSPWSKLASVAMTDPPPAPILDLDPQQPVYVHGEPVRLICSAPEGLEVAGYTFYSGRLQDFRDVKEINRTCAKTGQYQLIVEERTAGEYSCLSWTVVSGREILSPWSNSVSVAVTDPPPAPTLVLDPQQPVYVHGEPVRLICSAPEGLEVAGYTFYSGRLQDVKDVKEMNGTNAKTGQYQLIVEERTAGEYSCLSWTVVSGREILSPWSNSVSVARA</sequence>
<accession>A0A9F5N0X2</accession>
<evidence type="ECO:0000313" key="4">
    <source>
        <dbReference type="RefSeq" id="XP_025031760.1"/>
    </source>
</evidence>
<dbReference type="OrthoDB" id="9050364at2759"/>